<name>A0A368HE76_9GAMM</name>
<dbReference type="Gene3D" id="3.40.50.300">
    <property type="entry name" value="P-loop containing nucleotide triphosphate hydrolases"/>
    <property type="match status" value="1"/>
</dbReference>
<dbReference type="SUPFAM" id="SSF52540">
    <property type="entry name" value="P-loop containing nucleoside triphosphate hydrolases"/>
    <property type="match status" value="1"/>
</dbReference>
<dbReference type="OrthoDB" id="7817736at2"/>
<feature type="transmembrane region" description="Helical" evidence="2">
    <location>
        <begin position="37"/>
        <end position="70"/>
    </location>
</feature>
<organism evidence="3 4">
    <name type="scientific">Acidiferrobacter thiooxydans</name>
    <dbReference type="NCBI Taxonomy" id="163359"/>
    <lineage>
        <taxon>Bacteria</taxon>
        <taxon>Pseudomonadati</taxon>
        <taxon>Pseudomonadota</taxon>
        <taxon>Gammaproteobacteria</taxon>
        <taxon>Acidiferrobacterales</taxon>
        <taxon>Acidiferrobacteraceae</taxon>
        <taxon>Acidiferrobacter</taxon>
    </lineage>
</organism>
<dbReference type="PANTHER" id="PTHR30121:SF6">
    <property type="entry name" value="SLR6007 PROTEIN"/>
    <property type="match status" value="1"/>
</dbReference>
<dbReference type="RefSeq" id="WP_114282898.1">
    <property type="nucleotide sequence ID" value="NZ_PSYR01000002.1"/>
</dbReference>
<evidence type="ECO:0000313" key="4">
    <source>
        <dbReference type="Proteomes" id="UP000253250"/>
    </source>
</evidence>
<keyword evidence="2" id="KW-0812">Transmembrane</keyword>
<comment type="caution">
    <text evidence="3">The sequence shown here is derived from an EMBL/GenBank/DDBJ whole genome shotgun (WGS) entry which is preliminary data.</text>
</comment>
<feature type="region of interest" description="Disordered" evidence="1">
    <location>
        <begin position="662"/>
        <end position="750"/>
    </location>
</feature>
<dbReference type="InterPro" id="IPR027417">
    <property type="entry name" value="P-loop_NTPase"/>
</dbReference>
<proteinExistence type="predicted"/>
<sequence>MTEKLQGPAVTADGLRGVHDHRPLTTQIADILENRRLLAGLAAVAAVGMVVLPGLLLPLLVVGGLVPALVVAMRPVVLPMRLPRSSGLRDPHDRKPGVLGGVFRARGDFLLGYEAGTRKQVWTGTEDILRHMLLLGVTGAGKTEALLGLVANTLGVGGGCIYADAKATFKLLWQITALASLTGRIDDLLAINYITGGLSPGTGSEEAAGAPEDPLDREFARGIGRISNTAMPFAVGNADGILQIFVALMPAGGGGNEVFRERAIAIMGALLAGLVDLRNRFGRPISANNIRALLGLAEFKKLVDGSYGQLSAGARTQIEEYLRKIPGWKEGVPLAEQGNTVSEQFGYAQMYWTRALGTLADSYGHIYGDAHAEVDFPDVVLNRRILVVLLPAMEKSLDDLGQIGKLNLASLKGTMALGLGFRLEGSREEVLESLPSASDIPTIGIFDEYGYMAAPGFAVAAAQARGLGFGAVFAGQGLAGFKVLNPTGGDVEVKQIIDNTRTKIAMAVEDASDTMDLFQKIGGQIDVTRESSYDINAIGQVVGTGSASLQKESRINVMDIRRQIEGEAHVLWQHRLIRMIFFHANVTLPKTMRLNHGVAIRFERREDVPDVGGGDAAPAAPDPSSVLSPEDACFVAAFGLAGAPDTDPAEALLTAVAAWRRGSRGNRRDDAGGGPGAIPRPEPPVGIPDEGGEGHGPQFVDDDLAFLGQEEDAGHVAERGTEAVSTTEGEIRAGNDEGAVLPEESRLEDPTRRAVQALADALGMESGLTPEVDQQIREQSAFREAYPADLDRPREPEDEQDLDEIERRLREALQSHEAET</sequence>
<dbReference type="PANTHER" id="PTHR30121">
    <property type="entry name" value="UNCHARACTERIZED PROTEIN YJGR-RELATED"/>
    <property type="match status" value="1"/>
</dbReference>
<feature type="compositionally biased region" description="Basic and acidic residues" evidence="1">
    <location>
        <begin position="712"/>
        <end position="721"/>
    </location>
</feature>
<keyword evidence="2" id="KW-1133">Transmembrane helix</keyword>
<accession>A0A368HE76</accession>
<dbReference type="InterPro" id="IPR051162">
    <property type="entry name" value="T4SS_component"/>
</dbReference>
<evidence type="ECO:0000256" key="1">
    <source>
        <dbReference type="SAM" id="MobiDB-lite"/>
    </source>
</evidence>
<dbReference type="AlphaFoldDB" id="A0A368HE76"/>
<protein>
    <recommendedName>
        <fullName evidence="5">TraD/TraG TraM recognition site domain-containing protein</fullName>
    </recommendedName>
</protein>
<evidence type="ECO:0000256" key="2">
    <source>
        <dbReference type="SAM" id="Phobius"/>
    </source>
</evidence>
<dbReference type="EMBL" id="PSYR01000002">
    <property type="protein sequence ID" value="RCN55820.1"/>
    <property type="molecule type" value="Genomic_DNA"/>
</dbReference>
<evidence type="ECO:0000313" key="3">
    <source>
        <dbReference type="EMBL" id="RCN55820.1"/>
    </source>
</evidence>
<reference evidence="3 4" key="1">
    <citation type="submission" date="2018-02" db="EMBL/GenBank/DDBJ databases">
        <title>Insights into the biology of acidophilic members of the Acidiferrobacteraceae family derived from comparative genomic analyses.</title>
        <authorList>
            <person name="Issotta F."/>
            <person name="Thyssen C."/>
            <person name="Mena C."/>
            <person name="Moya A."/>
            <person name="Bellenberg S."/>
            <person name="Sproer C."/>
            <person name="Covarrubias P.C."/>
            <person name="Sand W."/>
            <person name="Quatrini R."/>
            <person name="Vera M."/>
        </authorList>
    </citation>
    <scope>NUCLEOTIDE SEQUENCE [LARGE SCALE GENOMIC DNA]</scope>
    <source>
        <strain evidence="4">m-1</strain>
    </source>
</reference>
<dbReference type="Proteomes" id="UP000253250">
    <property type="component" value="Unassembled WGS sequence"/>
</dbReference>
<feature type="region of interest" description="Disordered" evidence="1">
    <location>
        <begin position="782"/>
        <end position="802"/>
    </location>
</feature>
<keyword evidence="4" id="KW-1185">Reference proteome</keyword>
<gene>
    <name evidence="3" type="ORF">C4900_07830</name>
</gene>
<evidence type="ECO:0008006" key="5">
    <source>
        <dbReference type="Google" id="ProtNLM"/>
    </source>
</evidence>
<keyword evidence="2" id="KW-0472">Membrane</keyword>